<proteinExistence type="predicted"/>
<dbReference type="InterPro" id="IPR028098">
    <property type="entry name" value="Glyco_trans_4-like_N"/>
</dbReference>
<dbReference type="Proteomes" id="UP000218272">
    <property type="component" value="Chromosome SCLO_1"/>
</dbReference>
<accession>A0A1E1F6A1</accession>
<dbReference type="OrthoDB" id="258796at2"/>
<feature type="domain" description="Glycosyltransferase subfamily 4-like N-terminal" evidence="2">
    <location>
        <begin position="41"/>
        <end position="173"/>
    </location>
</feature>
<organism evidence="3 4">
    <name type="scientific">Sphingobium cloacae</name>
    <dbReference type="NCBI Taxonomy" id="120107"/>
    <lineage>
        <taxon>Bacteria</taxon>
        <taxon>Pseudomonadati</taxon>
        <taxon>Pseudomonadota</taxon>
        <taxon>Alphaproteobacteria</taxon>
        <taxon>Sphingomonadales</taxon>
        <taxon>Sphingomonadaceae</taxon>
        <taxon>Sphingobium</taxon>
    </lineage>
</organism>
<dbReference type="GO" id="GO:0016757">
    <property type="term" value="F:glycosyltransferase activity"/>
    <property type="evidence" value="ECO:0007669"/>
    <property type="project" value="InterPro"/>
</dbReference>
<name>A0A1E1F6A1_9SPHN</name>
<evidence type="ECO:0000259" key="1">
    <source>
        <dbReference type="Pfam" id="PF00534"/>
    </source>
</evidence>
<reference evidence="3 4" key="1">
    <citation type="submission" date="2016-10" db="EMBL/GenBank/DDBJ databases">
        <title>Complete Genome Sequence of the Nonylphenol-Degrading Bacterium Sphingobium cloacae JCM 10874T.</title>
        <authorList>
            <person name="Ootsuka M."/>
            <person name="Nishizawa T."/>
            <person name="Ohta H."/>
        </authorList>
    </citation>
    <scope>NUCLEOTIDE SEQUENCE [LARGE SCALE GENOMIC DNA]</scope>
    <source>
        <strain evidence="3 4">JCM 10874</strain>
    </source>
</reference>
<dbReference type="EMBL" id="AP017655">
    <property type="protein sequence ID" value="BAV66017.1"/>
    <property type="molecule type" value="Genomic_DNA"/>
</dbReference>
<sequence>MQYIPDLFGGGQDPAIPRIDANGLHMIGGRPMKDEAQARMKIAILTVASNIHAIRWINALAERGLDILVITQQPPLPGDYHPAVHFALLPFRGRLAYLFNAPFVRWFYHRSGADFLHVHYAGGYGATVWLSGVTRPLISVWGGDVYEVPFRSRLHRMAVIGALGRASRITSTSHVMKTQVKRLGVSTPIDVVPFGVDTGTFQPRAKRDGRFVVGTVKTLKRKYGIDTLIRGFAGALHDPAFLALDPELRIAGGGPERQSYELLAKCLGIGNRVTFLGPIRHRDVPATLHGFDIYAALSRDDSESFGVAIIEASACGLPVVVSDAGGLPEVVEQEVTGFVIPRDDPAALGERLRQLAAAPALRAKLGEAGRARVARLYEWSDNVEAMLGIYERVRQEQGRFPGGFFRNYRERRMRRRLKKQEARALTEDGIAFADEPRWFRMASAKRNSGANAPAADNIIAFPPSS</sequence>
<protein>
    <recommendedName>
        <fullName evidence="5">Group 1 glycosyl transferase</fullName>
    </recommendedName>
</protein>
<evidence type="ECO:0000259" key="2">
    <source>
        <dbReference type="Pfam" id="PF13477"/>
    </source>
</evidence>
<dbReference type="Pfam" id="PF00534">
    <property type="entry name" value="Glycos_transf_1"/>
    <property type="match status" value="1"/>
</dbReference>
<gene>
    <name evidence="3" type="ORF">SCLO_1029770</name>
</gene>
<dbReference type="KEGG" id="sclo:SCLO_1029770"/>
<dbReference type="InterPro" id="IPR050194">
    <property type="entry name" value="Glycosyltransferase_grp1"/>
</dbReference>
<dbReference type="AlphaFoldDB" id="A0A1E1F6A1"/>
<evidence type="ECO:0008006" key="5">
    <source>
        <dbReference type="Google" id="ProtNLM"/>
    </source>
</evidence>
<evidence type="ECO:0000313" key="4">
    <source>
        <dbReference type="Proteomes" id="UP000218272"/>
    </source>
</evidence>
<evidence type="ECO:0000313" key="3">
    <source>
        <dbReference type="EMBL" id="BAV66017.1"/>
    </source>
</evidence>
<dbReference type="PANTHER" id="PTHR45947:SF3">
    <property type="entry name" value="SULFOQUINOVOSYL TRANSFERASE SQD2"/>
    <property type="match status" value="1"/>
</dbReference>
<dbReference type="Pfam" id="PF13477">
    <property type="entry name" value="Glyco_trans_4_2"/>
    <property type="match status" value="1"/>
</dbReference>
<dbReference type="InterPro" id="IPR001296">
    <property type="entry name" value="Glyco_trans_1"/>
</dbReference>
<dbReference type="PANTHER" id="PTHR45947">
    <property type="entry name" value="SULFOQUINOVOSYL TRANSFERASE SQD2"/>
    <property type="match status" value="1"/>
</dbReference>
<feature type="domain" description="Glycosyl transferase family 1" evidence="1">
    <location>
        <begin position="202"/>
        <end position="371"/>
    </location>
</feature>
<dbReference type="RefSeq" id="WP_066518115.1">
    <property type="nucleotide sequence ID" value="NZ_AP017655.1"/>
</dbReference>
<keyword evidence="4" id="KW-1185">Reference proteome</keyword>
<dbReference type="Gene3D" id="3.40.50.2000">
    <property type="entry name" value="Glycogen Phosphorylase B"/>
    <property type="match status" value="2"/>
</dbReference>
<dbReference type="SUPFAM" id="SSF53756">
    <property type="entry name" value="UDP-Glycosyltransferase/glycogen phosphorylase"/>
    <property type="match status" value="1"/>
</dbReference>